<dbReference type="PANTHER" id="PTHR33608:SF6">
    <property type="entry name" value="BLL2464 PROTEIN"/>
    <property type="match status" value="1"/>
</dbReference>
<proteinExistence type="predicted"/>
<evidence type="ECO:0000313" key="3">
    <source>
        <dbReference type="Proteomes" id="UP000823616"/>
    </source>
</evidence>
<dbReference type="InterPro" id="IPR002881">
    <property type="entry name" value="DUF58"/>
</dbReference>
<evidence type="ECO:0000259" key="1">
    <source>
        <dbReference type="Pfam" id="PF01882"/>
    </source>
</evidence>
<organism evidence="2 3">
    <name type="scientific">Candidatus Avitreponema avistercoris</name>
    <dbReference type="NCBI Taxonomy" id="2840705"/>
    <lineage>
        <taxon>Bacteria</taxon>
        <taxon>Pseudomonadati</taxon>
        <taxon>Spirochaetota</taxon>
        <taxon>Spirochaetia</taxon>
        <taxon>Spirochaetales</taxon>
        <taxon>Candidatus Avitreponema</taxon>
    </lineage>
</organism>
<comment type="caution">
    <text evidence="2">The sequence shown here is derived from an EMBL/GenBank/DDBJ whole genome shotgun (WGS) entry which is preliminary data.</text>
</comment>
<feature type="domain" description="DUF58" evidence="1">
    <location>
        <begin position="44"/>
        <end position="254"/>
    </location>
</feature>
<name>A0A9D9EKE2_9SPIR</name>
<protein>
    <submittedName>
        <fullName evidence="2">DUF58 domain-containing protein</fullName>
    </submittedName>
</protein>
<reference evidence="2" key="2">
    <citation type="journal article" date="2021" name="PeerJ">
        <title>Extensive microbial diversity within the chicken gut microbiome revealed by metagenomics and culture.</title>
        <authorList>
            <person name="Gilroy R."/>
            <person name="Ravi A."/>
            <person name="Getino M."/>
            <person name="Pursley I."/>
            <person name="Horton D.L."/>
            <person name="Alikhan N.F."/>
            <person name="Baker D."/>
            <person name="Gharbi K."/>
            <person name="Hall N."/>
            <person name="Watson M."/>
            <person name="Adriaenssens E.M."/>
            <person name="Foster-Nyarko E."/>
            <person name="Jarju S."/>
            <person name="Secka A."/>
            <person name="Antonio M."/>
            <person name="Oren A."/>
            <person name="Chaudhuri R.R."/>
            <person name="La Ragione R."/>
            <person name="Hildebrand F."/>
            <person name="Pallen M.J."/>
        </authorList>
    </citation>
    <scope>NUCLEOTIDE SEQUENCE</scope>
    <source>
        <strain evidence="2">B3-4054</strain>
    </source>
</reference>
<evidence type="ECO:0000313" key="2">
    <source>
        <dbReference type="EMBL" id="MBO8449721.1"/>
    </source>
</evidence>
<sequence length="294" mass="31636">MAVHASGAAGKAKMLRLSSFAVARGMRTGMFRSFFRGRGIEFDSVRQYQYGDDVRAIDWNVSARTGKTYVKTFAEERDMALFLVLDASLSMHTGTGRKTRLDQALESAALLAFAAEQLPCPVGGVVFGGETGTFRRPAEGPDNVLSLLHAFESFRTDAPGSALSEALRGCLPLLPPSSLVVVLSDFRVSGFRQALEQLAGRHRVIAVRITDPSDFSVPGGGVVRFQDPETGAYMLCRPDGFAFRSAWEKDGKENAAWWRSLCLRSGVFPFSLSVDSDAAAALSSFFASNAGGGV</sequence>
<dbReference type="PANTHER" id="PTHR33608">
    <property type="entry name" value="BLL2464 PROTEIN"/>
    <property type="match status" value="1"/>
</dbReference>
<gene>
    <name evidence="2" type="ORF">IAA96_01290</name>
</gene>
<dbReference type="Gene3D" id="3.40.50.410">
    <property type="entry name" value="von Willebrand factor, type A domain"/>
    <property type="match status" value="1"/>
</dbReference>
<dbReference type="Pfam" id="PF01882">
    <property type="entry name" value="DUF58"/>
    <property type="match status" value="1"/>
</dbReference>
<dbReference type="Proteomes" id="UP000823616">
    <property type="component" value="Unassembled WGS sequence"/>
</dbReference>
<dbReference type="EMBL" id="JADIMS010000020">
    <property type="protein sequence ID" value="MBO8449721.1"/>
    <property type="molecule type" value="Genomic_DNA"/>
</dbReference>
<dbReference type="SUPFAM" id="SSF53300">
    <property type="entry name" value="vWA-like"/>
    <property type="match status" value="1"/>
</dbReference>
<dbReference type="InterPro" id="IPR036465">
    <property type="entry name" value="vWFA_dom_sf"/>
</dbReference>
<accession>A0A9D9EKE2</accession>
<reference evidence="2" key="1">
    <citation type="submission" date="2020-10" db="EMBL/GenBank/DDBJ databases">
        <authorList>
            <person name="Gilroy R."/>
        </authorList>
    </citation>
    <scope>NUCLEOTIDE SEQUENCE</scope>
    <source>
        <strain evidence="2">B3-4054</strain>
    </source>
</reference>
<dbReference type="AlphaFoldDB" id="A0A9D9EKE2"/>